<organism evidence="4 5">
    <name type="scientific">Pseudoduganella flava</name>
    <dbReference type="NCBI Taxonomy" id="871742"/>
    <lineage>
        <taxon>Bacteria</taxon>
        <taxon>Pseudomonadati</taxon>
        <taxon>Pseudomonadota</taxon>
        <taxon>Betaproteobacteria</taxon>
        <taxon>Burkholderiales</taxon>
        <taxon>Oxalobacteraceae</taxon>
        <taxon>Telluria group</taxon>
        <taxon>Pseudoduganella</taxon>
    </lineage>
</organism>
<dbReference type="EMBL" id="VLKW01000002">
    <property type="protein sequence ID" value="TWI49834.1"/>
    <property type="molecule type" value="Genomic_DNA"/>
</dbReference>
<dbReference type="PROSITE" id="PS51257">
    <property type="entry name" value="PROKAR_LIPOPROTEIN"/>
    <property type="match status" value="1"/>
</dbReference>
<dbReference type="GO" id="GO:0005975">
    <property type="term" value="P:carbohydrate metabolic process"/>
    <property type="evidence" value="ECO:0007669"/>
    <property type="project" value="InterPro"/>
</dbReference>
<dbReference type="InterPro" id="IPR052043">
    <property type="entry name" value="PolySaccharide_Degr_Enz"/>
</dbReference>
<sequence length="385" mass="44355">MRREFMVRGTLLAVALALGGCATQRQADSGESRAGVIAAIDKVNGYWQQHTPAQEWPFWNVATYHTGNLEAWKITRNDAYLRYTLDWAEHNRWMGATSTDKSQWKYTYGETPEHVMFGDWQTCFQVYADLYKLAPDPKKIARAREVMEYQMSTPNNDYWWWSDGLYMGMPVMTRLYSITQDPKYLAKMHDYFAHARKIMYDEDEKLFYRDARYVYPAHQSVNGKKDFWSRGDGWVFAALPRVLEDLPANDPHRAEYEQVFRDMAATLKRVQHADGYWTRSLLDPAHAPGPETSGTAFFTYGYLWGINHGLLDKNEYLPVARKGWHYLTTVAVQPDGRIGYVQPIGDRAIPGQVVDRDSTAHFGVGAFLLAAAEMVRLIDNRDKGN</sequence>
<reference evidence="4" key="2">
    <citation type="submission" date="2019-07" db="EMBL/GenBank/DDBJ databases">
        <authorList>
            <person name="Whitman W."/>
            <person name="Huntemann M."/>
            <person name="Clum A."/>
            <person name="Pillay M."/>
            <person name="Palaniappan K."/>
            <person name="Varghese N."/>
            <person name="Mikhailova N."/>
            <person name="Stamatis D."/>
            <person name="Reddy T."/>
            <person name="Daum C."/>
            <person name="Shapiro N."/>
            <person name="Ivanova N."/>
            <person name="Kyrpides N."/>
            <person name="Woyke T."/>
        </authorList>
    </citation>
    <scope>NUCLEOTIDE SEQUENCE</scope>
    <source>
        <strain evidence="4">CGMCC 1.10685</strain>
    </source>
</reference>
<gene>
    <name evidence="3" type="ORF">GO485_05705</name>
    <name evidence="4" type="ORF">IP92_01057</name>
</gene>
<keyword evidence="1 4" id="KW-0378">Hydrolase</keyword>
<evidence type="ECO:0000256" key="1">
    <source>
        <dbReference type="ARBA" id="ARBA00022801"/>
    </source>
</evidence>
<reference evidence="4 5" key="1">
    <citation type="journal article" date="2015" name="Stand. Genomic Sci.">
        <title>Genomic Encyclopedia of Bacterial and Archaeal Type Strains, Phase III: the genomes of soil and plant-associated and newly described type strains.</title>
        <authorList>
            <person name="Whitman W.B."/>
            <person name="Woyke T."/>
            <person name="Klenk H.P."/>
            <person name="Zhou Y."/>
            <person name="Lilburn T.G."/>
            <person name="Beck B.J."/>
            <person name="De Vos P."/>
            <person name="Vandamme P."/>
            <person name="Eisen J.A."/>
            <person name="Garrity G."/>
            <person name="Hugenholtz P."/>
            <person name="Kyrpides N.C."/>
        </authorList>
    </citation>
    <scope>NUCLEOTIDE SEQUENCE [LARGE SCALE GENOMIC DNA]</scope>
    <source>
        <strain evidence="4 5">CGMCC 1.10685</strain>
    </source>
</reference>
<dbReference type="InterPro" id="IPR010905">
    <property type="entry name" value="Glyco_hydro_88"/>
</dbReference>
<dbReference type="Proteomes" id="UP000315112">
    <property type="component" value="Unassembled WGS sequence"/>
</dbReference>
<dbReference type="InterPro" id="IPR008928">
    <property type="entry name" value="6-hairpin_glycosidase_sf"/>
</dbReference>
<keyword evidence="2" id="KW-0732">Signal</keyword>
<evidence type="ECO:0000313" key="4">
    <source>
        <dbReference type="EMBL" id="TWI49834.1"/>
    </source>
</evidence>
<evidence type="ECO:0000256" key="2">
    <source>
        <dbReference type="SAM" id="SignalP"/>
    </source>
</evidence>
<protein>
    <submittedName>
        <fullName evidence="3">Glycoside hydrolase family 88 protein</fullName>
    </submittedName>
    <submittedName>
        <fullName evidence="4">Rhamnogalacturonyl hydrolase YesR</fullName>
    </submittedName>
</protein>
<keyword evidence="6" id="KW-1185">Reference proteome</keyword>
<evidence type="ECO:0000313" key="5">
    <source>
        <dbReference type="Proteomes" id="UP000315112"/>
    </source>
</evidence>
<evidence type="ECO:0000313" key="6">
    <source>
        <dbReference type="Proteomes" id="UP000437862"/>
    </source>
</evidence>
<dbReference type="PANTHER" id="PTHR33886:SF8">
    <property type="entry name" value="UNSATURATED RHAMNOGALACTURONAN HYDROLASE (EUROFUNG)"/>
    <property type="match status" value="1"/>
</dbReference>
<accession>A0A562PZK5</accession>
<proteinExistence type="predicted"/>
<dbReference type="InterPro" id="IPR012341">
    <property type="entry name" value="6hp_glycosidase-like_sf"/>
</dbReference>
<dbReference type="AlphaFoldDB" id="A0A562PZK5"/>
<feature type="chain" id="PRO_5044618055" evidence="2">
    <location>
        <begin position="28"/>
        <end position="385"/>
    </location>
</feature>
<name>A0A562PZK5_9BURK</name>
<feature type="signal peptide" evidence="2">
    <location>
        <begin position="1"/>
        <end position="27"/>
    </location>
</feature>
<dbReference type="SUPFAM" id="SSF48208">
    <property type="entry name" value="Six-hairpin glycosidases"/>
    <property type="match status" value="1"/>
</dbReference>
<evidence type="ECO:0000313" key="3">
    <source>
        <dbReference type="EMBL" id="QGZ38597.1"/>
    </source>
</evidence>
<dbReference type="Proteomes" id="UP000437862">
    <property type="component" value="Chromosome"/>
</dbReference>
<dbReference type="Pfam" id="PF07470">
    <property type="entry name" value="Glyco_hydro_88"/>
    <property type="match status" value="1"/>
</dbReference>
<dbReference type="EMBL" id="CP046904">
    <property type="protein sequence ID" value="QGZ38597.1"/>
    <property type="molecule type" value="Genomic_DNA"/>
</dbReference>
<dbReference type="GO" id="GO:0016787">
    <property type="term" value="F:hydrolase activity"/>
    <property type="evidence" value="ECO:0007669"/>
    <property type="project" value="UniProtKB-KW"/>
</dbReference>
<reference evidence="3 6" key="3">
    <citation type="submission" date="2019-12" db="EMBL/GenBank/DDBJ databases">
        <title>Draft Genome Sequences of Six Type Strains of the Genus Massilia.</title>
        <authorList>
            <person name="Miess H."/>
            <person name="Frediansyah A."/>
            <person name="Goeker M."/>
            <person name="Gross H."/>
        </authorList>
    </citation>
    <scope>NUCLEOTIDE SEQUENCE [LARGE SCALE GENOMIC DNA]</scope>
    <source>
        <strain evidence="3 6">DSM 26639</strain>
    </source>
</reference>
<dbReference type="OrthoDB" id="258246at2"/>
<dbReference type="PANTHER" id="PTHR33886">
    <property type="entry name" value="UNSATURATED RHAMNOGALACTURONAN HYDROLASE (EUROFUNG)"/>
    <property type="match status" value="1"/>
</dbReference>
<dbReference type="Gene3D" id="1.50.10.10">
    <property type="match status" value="1"/>
</dbReference>
<dbReference type="RefSeq" id="WP_145873496.1">
    <property type="nucleotide sequence ID" value="NZ_CP046904.1"/>
</dbReference>